<dbReference type="Proteomes" id="UP001595699">
    <property type="component" value="Unassembled WGS sequence"/>
</dbReference>
<feature type="region of interest" description="Disordered" evidence="2">
    <location>
        <begin position="101"/>
        <end position="128"/>
    </location>
</feature>
<dbReference type="Pfam" id="PF04434">
    <property type="entry name" value="SWIM"/>
    <property type="match status" value="1"/>
</dbReference>
<dbReference type="RefSeq" id="WP_205115828.1">
    <property type="nucleotide sequence ID" value="NZ_JAFBCM010000001.1"/>
</dbReference>
<protein>
    <submittedName>
        <fullName evidence="4">SWIM zinc finger family protein</fullName>
    </submittedName>
</protein>
<keyword evidence="5" id="KW-1185">Reference proteome</keyword>
<organism evidence="4 5">
    <name type="scientific">Tenggerimyces flavus</name>
    <dbReference type="NCBI Taxonomy" id="1708749"/>
    <lineage>
        <taxon>Bacteria</taxon>
        <taxon>Bacillati</taxon>
        <taxon>Actinomycetota</taxon>
        <taxon>Actinomycetes</taxon>
        <taxon>Propionibacteriales</taxon>
        <taxon>Nocardioidaceae</taxon>
        <taxon>Tenggerimyces</taxon>
    </lineage>
</organism>
<evidence type="ECO:0000259" key="3">
    <source>
        <dbReference type="PROSITE" id="PS50966"/>
    </source>
</evidence>
<keyword evidence="1" id="KW-0862">Zinc</keyword>
<dbReference type="PROSITE" id="PS50966">
    <property type="entry name" value="ZF_SWIM"/>
    <property type="match status" value="1"/>
</dbReference>
<keyword evidence="1" id="KW-0863">Zinc-finger</keyword>
<name>A0ABV7YRZ2_9ACTN</name>
<evidence type="ECO:0000313" key="4">
    <source>
        <dbReference type="EMBL" id="MFC3766964.1"/>
    </source>
</evidence>
<comment type="caution">
    <text evidence="4">The sequence shown here is derived from an EMBL/GenBank/DDBJ whole genome shotgun (WGS) entry which is preliminary data.</text>
</comment>
<evidence type="ECO:0000313" key="5">
    <source>
        <dbReference type="Proteomes" id="UP001595699"/>
    </source>
</evidence>
<proteinExistence type="predicted"/>
<accession>A0ABV7YRZ2</accession>
<reference evidence="5" key="1">
    <citation type="journal article" date="2019" name="Int. J. Syst. Evol. Microbiol.">
        <title>The Global Catalogue of Microorganisms (GCM) 10K type strain sequencing project: providing services to taxonomists for standard genome sequencing and annotation.</title>
        <authorList>
            <consortium name="The Broad Institute Genomics Platform"/>
            <consortium name="The Broad Institute Genome Sequencing Center for Infectious Disease"/>
            <person name="Wu L."/>
            <person name="Ma J."/>
        </authorList>
    </citation>
    <scope>NUCLEOTIDE SEQUENCE [LARGE SCALE GENOMIC DNA]</scope>
    <source>
        <strain evidence="5">CGMCC 4.7241</strain>
    </source>
</reference>
<evidence type="ECO:0000256" key="1">
    <source>
        <dbReference type="PROSITE-ProRule" id="PRU00325"/>
    </source>
</evidence>
<feature type="domain" description="SWIM-type" evidence="3">
    <location>
        <begin position="48"/>
        <end position="81"/>
    </location>
</feature>
<dbReference type="InterPro" id="IPR007527">
    <property type="entry name" value="Znf_SWIM"/>
</dbReference>
<dbReference type="EMBL" id="JBHRZH010000062">
    <property type="protein sequence ID" value="MFC3766964.1"/>
    <property type="molecule type" value="Genomic_DNA"/>
</dbReference>
<keyword evidence="1" id="KW-0479">Metal-binding</keyword>
<sequence>MSIDVLALAPDAQVAASARPLAVPSAWRSYGVDDDFLWGLFGLGQNPYQVRVALDDRAATCSCPSRKVPCKHAIALQLMHAASLVPPDPRPEWVKDWRGAGRQRELDDSPEAVERRAQQRARTAEAREDTVQSGIAALREWLDDLVRAGIAGLPSQGREWCAPAIVRMIDAQAPGLSGMVIDLAWVVASGRPTWTEEAAERIGALHLLIELASHASRTGSATALEDVVRSRVGFRTRQGDVRENPPWEDDWVVLLQNAIDDEDGQVNTVQQWAWARERREWVIAVAYAVNAPATPLLPLGVELRGTMHPYPAGSPRRVLPGLVDVTGPPAPIPLPSTWAEALAGLEPLLSSDPWQRQFPLGCEGVRPAAAGASWVLLDEAGHGLPVRDDDGLDRALAVSGGKPFGAICLWDGNVLRLGVATPFDGTPELVG</sequence>
<evidence type="ECO:0000256" key="2">
    <source>
        <dbReference type="SAM" id="MobiDB-lite"/>
    </source>
</evidence>
<gene>
    <name evidence="4" type="ORF">ACFOUW_39480</name>
</gene>